<gene>
    <name evidence="6" type="ORF">FN976_12395</name>
</gene>
<dbReference type="PANTHER" id="PTHR30126">
    <property type="entry name" value="HTH-TYPE TRANSCRIPTIONAL REGULATOR"/>
    <property type="match status" value="1"/>
</dbReference>
<dbReference type="GO" id="GO:0000976">
    <property type="term" value="F:transcription cis-regulatory region binding"/>
    <property type="evidence" value="ECO:0007669"/>
    <property type="project" value="TreeGrafter"/>
</dbReference>
<keyword evidence="2" id="KW-0805">Transcription regulation</keyword>
<keyword evidence="7" id="KW-1185">Reference proteome</keyword>
<reference evidence="6 7" key="1">
    <citation type="submission" date="2019-07" db="EMBL/GenBank/DDBJ databases">
        <title>Caenimonas sedimenti sp. nov., isolated from activated sludge.</title>
        <authorList>
            <person name="Xu J."/>
        </authorList>
    </citation>
    <scope>NUCLEOTIDE SEQUENCE [LARGE SCALE GENOMIC DNA]</scope>
    <source>
        <strain evidence="6 7">HX-9-20</strain>
    </source>
</reference>
<accession>A0A562ZR93</accession>
<evidence type="ECO:0000259" key="5">
    <source>
        <dbReference type="PROSITE" id="PS50931"/>
    </source>
</evidence>
<dbReference type="AlphaFoldDB" id="A0A562ZR93"/>
<dbReference type="InterPro" id="IPR005119">
    <property type="entry name" value="LysR_subst-bd"/>
</dbReference>
<dbReference type="SUPFAM" id="SSF46785">
    <property type="entry name" value="Winged helix' DNA-binding domain"/>
    <property type="match status" value="1"/>
</dbReference>
<dbReference type="PANTHER" id="PTHR30126:SF97">
    <property type="entry name" value="HTH-TYPE TRANSCRIPTIONAL REGULATOR ABGR"/>
    <property type="match status" value="1"/>
</dbReference>
<keyword evidence="3" id="KW-0238">DNA-binding</keyword>
<dbReference type="InterPro" id="IPR036390">
    <property type="entry name" value="WH_DNA-bd_sf"/>
</dbReference>
<dbReference type="CDD" id="cd05466">
    <property type="entry name" value="PBP2_LTTR_substrate"/>
    <property type="match status" value="1"/>
</dbReference>
<dbReference type="EMBL" id="VOBQ01000009">
    <property type="protein sequence ID" value="TWO71112.1"/>
    <property type="molecule type" value="Genomic_DNA"/>
</dbReference>
<evidence type="ECO:0000313" key="7">
    <source>
        <dbReference type="Proteomes" id="UP000318199"/>
    </source>
</evidence>
<keyword evidence="4" id="KW-0804">Transcription</keyword>
<dbReference type="Pfam" id="PF03466">
    <property type="entry name" value="LysR_substrate"/>
    <property type="match status" value="1"/>
</dbReference>
<dbReference type="Gene3D" id="1.10.10.10">
    <property type="entry name" value="Winged helix-like DNA-binding domain superfamily/Winged helix DNA-binding domain"/>
    <property type="match status" value="1"/>
</dbReference>
<comment type="caution">
    <text evidence="6">The sequence shown here is derived from an EMBL/GenBank/DDBJ whole genome shotgun (WGS) entry which is preliminary data.</text>
</comment>
<dbReference type="Proteomes" id="UP000318199">
    <property type="component" value="Unassembled WGS sequence"/>
</dbReference>
<organism evidence="6 7">
    <name type="scientific">Caenimonas sedimenti</name>
    <dbReference type="NCBI Taxonomy" id="2596921"/>
    <lineage>
        <taxon>Bacteria</taxon>
        <taxon>Pseudomonadati</taxon>
        <taxon>Pseudomonadota</taxon>
        <taxon>Betaproteobacteria</taxon>
        <taxon>Burkholderiales</taxon>
        <taxon>Comamonadaceae</taxon>
        <taxon>Caenimonas</taxon>
    </lineage>
</organism>
<evidence type="ECO:0000256" key="1">
    <source>
        <dbReference type="ARBA" id="ARBA00009437"/>
    </source>
</evidence>
<dbReference type="RefSeq" id="WP_145893342.1">
    <property type="nucleotide sequence ID" value="NZ_VOBQ01000009.1"/>
</dbReference>
<dbReference type="GO" id="GO:0003700">
    <property type="term" value="F:DNA-binding transcription factor activity"/>
    <property type="evidence" value="ECO:0007669"/>
    <property type="project" value="InterPro"/>
</dbReference>
<dbReference type="OrthoDB" id="8806341at2"/>
<evidence type="ECO:0000256" key="2">
    <source>
        <dbReference type="ARBA" id="ARBA00023015"/>
    </source>
</evidence>
<comment type="similarity">
    <text evidence="1">Belongs to the LysR transcriptional regulatory family.</text>
</comment>
<dbReference type="SUPFAM" id="SSF53850">
    <property type="entry name" value="Periplasmic binding protein-like II"/>
    <property type="match status" value="1"/>
</dbReference>
<name>A0A562ZR93_9BURK</name>
<dbReference type="PRINTS" id="PR00039">
    <property type="entry name" value="HTHLYSR"/>
</dbReference>
<sequence length="316" mass="34054">MATAPSSVPLSIGRRLRFAQLELVHEVAECGNLAEAAQRLHITRAGVSKAIKELERSLGQVLFERSRQGMTPTAAGLRVAKHARLLVNELRHLTEEVAASGASAGGLLRLGMPPFVAEHVAPAVLRRLRDGAGGAVDTIQVHEGRLHSLIEQLLRGEVDAVLSLYSPRAVDALDLSMLDIRPFLKVPMVVIASPQLGVARKKHRWPDLLRYPWILPPASTHQRRSLDEMFTARGNRAPAPAVESGSLAANVRLASAGLGLAVVPLMAAEAEIKARRLVVVDVGPALPETVVALMYRRVSAIYMDALRALDAAVMAR</sequence>
<dbReference type="Gene3D" id="3.40.190.10">
    <property type="entry name" value="Periplasmic binding protein-like II"/>
    <property type="match status" value="2"/>
</dbReference>
<evidence type="ECO:0000256" key="3">
    <source>
        <dbReference type="ARBA" id="ARBA00023125"/>
    </source>
</evidence>
<dbReference type="PROSITE" id="PS50931">
    <property type="entry name" value="HTH_LYSR"/>
    <property type="match status" value="1"/>
</dbReference>
<evidence type="ECO:0000313" key="6">
    <source>
        <dbReference type="EMBL" id="TWO71112.1"/>
    </source>
</evidence>
<dbReference type="InterPro" id="IPR000847">
    <property type="entry name" value="LysR_HTH_N"/>
</dbReference>
<protein>
    <submittedName>
        <fullName evidence="6">LysR family transcriptional regulator</fullName>
    </submittedName>
</protein>
<dbReference type="Pfam" id="PF00126">
    <property type="entry name" value="HTH_1"/>
    <property type="match status" value="1"/>
</dbReference>
<proteinExistence type="inferred from homology"/>
<dbReference type="InterPro" id="IPR036388">
    <property type="entry name" value="WH-like_DNA-bd_sf"/>
</dbReference>
<evidence type="ECO:0000256" key="4">
    <source>
        <dbReference type="ARBA" id="ARBA00023163"/>
    </source>
</evidence>
<feature type="domain" description="HTH lysR-type" evidence="5">
    <location>
        <begin position="16"/>
        <end position="73"/>
    </location>
</feature>